<protein>
    <submittedName>
        <fullName evidence="7">SAM-dependent MTase TRM10-type domain-containing protein</fullName>
    </submittedName>
</protein>
<dbReference type="STRING" id="131310.A0A0N4ZUQ0"/>
<dbReference type="Proteomes" id="UP000038045">
    <property type="component" value="Unplaced"/>
</dbReference>
<dbReference type="GO" id="GO:0008168">
    <property type="term" value="F:methyltransferase activity"/>
    <property type="evidence" value="ECO:0007669"/>
    <property type="project" value="UniProtKB-KW"/>
</dbReference>
<organism evidence="6 7">
    <name type="scientific">Parastrongyloides trichosuri</name>
    <name type="common">Possum-specific nematode worm</name>
    <dbReference type="NCBI Taxonomy" id="131310"/>
    <lineage>
        <taxon>Eukaryota</taxon>
        <taxon>Metazoa</taxon>
        <taxon>Ecdysozoa</taxon>
        <taxon>Nematoda</taxon>
        <taxon>Chromadorea</taxon>
        <taxon>Rhabditida</taxon>
        <taxon>Tylenchina</taxon>
        <taxon>Panagrolaimomorpha</taxon>
        <taxon>Strongyloidoidea</taxon>
        <taxon>Strongyloididae</taxon>
        <taxon>Parastrongyloides</taxon>
    </lineage>
</organism>
<evidence type="ECO:0000259" key="5">
    <source>
        <dbReference type="PROSITE" id="PS51675"/>
    </source>
</evidence>
<evidence type="ECO:0000256" key="3">
    <source>
        <dbReference type="ARBA" id="ARBA00022691"/>
    </source>
</evidence>
<dbReference type="WBParaSite" id="PTRK_0001231300.1">
    <property type="protein sequence ID" value="PTRK_0001231300.1"/>
    <property type="gene ID" value="PTRK_0001231300"/>
</dbReference>
<keyword evidence="2" id="KW-0808">Transferase</keyword>
<keyword evidence="6" id="KW-1185">Reference proteome</keyword>
<name>A0A0N4ZUQ0_PARTI</name>
<dbReference type="Gene3D" id="3.40.1280.30">
    <property type="match status" value="1"/>
</dbReference>
<feature type="compositionally biased region" description="Basic and acidic residues" evidence="4">
    <location>
        <begin position="408"/>
        <end position="418"/>
    </location>
</feature>
<evidence type="ECO:0000313" key="6">
    <source>
        <dbReference type="Proteomes" id="UP000038045"/>
    </source>
</evidence>
<proteinExistence type="predicted"/>
<dbReference type="PROSITE" id="PS51675">
    <property type="entry name" value="SAM_MT_TRM10"/>
    <property type="match status" value="1"/>
</dbReference>
<feature type="region of interest" description="Disordered" evidence="4">
    <location>
        <begin position="408"/>
        <end position="441"/>
    </location>
</feature>
<feature type="compositionally biased region" description="Basic and acidic residues" evidence="4">
    <location>
        <begin position="425"/>
        <end position="441"/>
    </location>
</feature>
<keyword evidence="1" id="KW-0489">Methyltransferase</keyword>
<dbReference type="AlphaFoldDB" id="A0A0N4ZUQ0"/>
<evidence type="ECO:0000313" key="7">
    <source>
        <dbReference type="WBParaSite" id="PTRK_0001231300.1"/>
    </source>
</evidence>
<reference evidence="7" key="1">
    <citation type="submission" date="2017-02" db="UniProtKB">
        <authorList>
            <consortium name="WormBaseParasite"/>
        </authorList>
    </citation>
    <scope>IDENTIFICATION</scope>
</reference>
<dbReference type="InterPro" id="IPR038459">
    <property type="entry name" value="MT_TRM10-typ_sf"/>
</dbReference>
<accession>A0A0N4ZUQ0</accession>
<dbReference type="InterPro" id="IPR028564">
    <property type="entry name" value="MT_TRM10-typ"/>
</dbReference>
<evidence type="ECO:0000256" key="1">
    <source>
        <dbReference type="ARBA" id="ARBA00022603"/>
    </source>
</evidence>
<dbReference type="GO" id="GO:0032259">
    <property type="term" value="P:methylation"/>
    <property type="evidence" value="ECO:0007669"/>
    <property type="project" value="UniProtKB-KW"/>
</dbReference>
<feature type="domain" description="SAM-dependent MTase TRM10-type" evidence="5">
    <location>
        <begin position="130"/>
        <end position="349"/>
    </location>
</feature>
<evidence type="ECO:0000256" key="4">
    <source>
        <dbReference type="SAM" id="MobiDB-lite"/>
    </source>
</evidence>
<evidence type="ECO:0000256" key="2">
    <source>
        <dbReference type="ARBA" id="ARBA00022679"/>
    </source>
</evidence>
<sequence length="441" mass="52340">MDVDLPKDIQPSDKILNFLKNEKDKEELIILMGQMSILYKVSKNVPKRMSNEDWKSLLKMKTVGDRESFINFLHNKEVEAINVSMERKISDINKEKYEKGEMVYARYYHQLFECYGNDFRERINQNYGYKYLNLFKNNEVIPKLLFDCRHLYKLPFASQQNITKNIQQLWNSLWFQGHPFDITLTNCFTDSVLSDVIKKNFTFLYGLQKETIENIQTDEDGYIVSPESSFSLKPALSMRGTHHFYDKKTDNVAFISPKAKQFLPENIKSFNTFIICPTNESENMLSMSIAKDEKLPAYKLPIEKYVKWKKGSKNLNPYIIGKILSSLYYSNDGWEKALTDHIPEYHFSEINNEERAQKVRLHLDRENTRKLLTKFTYNMRKISLDDKNWSSKFVGEKNIGSSEINKRDKNCHKKDMSKKSRIHRYSREERNERRKEISKML</sequence>
<keyword evidence="3" id="KW-0949">S-adenosyl-L-methionine</keyword>